<feature type="compositionally biased region" description="Basic residues" evidence="2">
    <location>
        <begin position="556"/>
        <end position="565"/>
    </location>
</feature>
<evidence type="ECO:0000313" key="4">
    <source>
        <dbReference type="EMBL" id="KAF8405275.1"/>
    </source>
</evidence>
<keyword evidence="1" id="KW-0479">Metal-binding</keyword>
<feature type="region of interest" description="Disordered" evidence="2">
    <location>
        <begin position="50"/>
        <end position="112"/>
    </location>
</feature>
<feature type="compositionally biased region" description="Polar residues" evidence="2">
    <location>
        <begin position="102"/>
        <end position="112"/>
    </location>
</feature>
<dbReference type="InterPro" id="IPR036875">
    <property type="entry name" value="Znf_CCHC_sf"/>
</dbReference>
<feature type="region of interest" description="Disordered" evidence="2">
    <location>
        <begin position="447"/>
        <end position="608"/>
    </location>
</feature>
<evidence type="ECO:0000256" key="1">
    <source>
        <dbReference type="PROSITE-ProRule" id="PRU00047"/>
    </source>
</evidence>
<feature type="compositionally biased region" description="Basic and acidic residues" evidence="2">
    <location>
        <begin position="458"/>
        <end position="481"/>
    </location>
</feature>
<evidence type="ECO:0000256" key="2">
    <source>
        <dbReference type="SAM" id="MobiDB-lite"/>
    </source>
</evidence>
<dbReference type="GO" id="GO:0001156">
    <property type="term" value="F:TFIIIC-class transcription factor complex binding"/>
    <property type="evidence" value="ECO:0007669"/>
    <property type="project" value="TreeGrafter"/>
</dbReference>
<feature type="compositionally biased region" description="Acidic residues" evidence="2">
    <location>
        <begin position="534"/>
        <end position="549"/>
    </location>
</feature>
<dbReference type="GO" id="GO:0000126">
    <property type="term" value="C:transcription factor TFIIIB complex"/>
    <property type="evidence" value="ECO:0007669"/>
    <property type="project" value="TreeGrafter"/>
</dbReference>
<dbReference type="AlphaFoldDB" id="A0A834ZDV7"/>
<dbReference type="SUPFAM" id="SSF57756">
    <property type="entry name" value="Retrovirus zinc finger-like domains"/>
    <property type="match status" value="1"/>
</dbReference>
<dbReference type="Proteomes" id="UP000655225">
    <property type="component" value="Unassembled WGS sequence"/>
</dbReference>
<reference evidence="4 5" key="1">
    <citation type="submission" date="2020-04" db="EMBL/GenBank/DDBJ databases">
        <title>Plant Genome Project.</title>
        <authorList>
            <person name="Zhang R.-G."/>
        </authorList>
    </citation>
    <scope>NUCLEOTIDE SEQUENCE [LARGE SCALE GENOMIC DNA]</scope>
    <source>
        <strain evidence="4">YNK0</strain>
        <tissue evidence="4">Leaf</tissue>
    </source>
</reference>
<comment type="caution">
    <text evidence="4">The sequence shown here is derived from an EMBL/GenBank/DDBJ whole genome shotgun (WGS) entry which is preliminary data.</text>
</comment>
<keyword evidence="5" id="KW-1185">Reference proteome</keyword>
<feature type="region of interest" description="Disordered" evidence="2">
    <location>
        <begin position="641"/>
        <end position="660"/>
    </location>
</feature>
<dbReference type="EMBL" id="JABCRI010000006">
    <property type="protein sequence ID" value="KAF8405275.1"/>
    <property type="molecule type" value="Genomic_DNA"/>
</dbReference>
<name>A0A834ZDV7_TETSI</name>
<dbReference type="InterPro" id="IPR001878">
    <property type="entry name" value="Znf_CCHC"/>
</dbReference>
<dbReference type="OrthoDB" id="272624at2759"/>
<feature type="domain" description="CCHC-type" evidence="3">
    <location>
        <begin position="853"/>
        <end position="867"/>
    </location>
</feature>
<dbReference type="PROSITE" id="PS50158">
    <property type="entry name" value="ZF_CCHC"/>
    <property type="match status" value="1"/>
</dbReference>
<dbReference type="PANTHER" id="PTHR22929:SF0">
    <property type="entry name" value="TRANSCRIPTION FACTOR TFIIIB COMPONENT B'' HOMOLOG"/>
    <property type="match status" value="1"/>
</dbReference>
<dbReference type="OMA" id="WTPENDG"/>
<gene>
    <name evidence="4" type="ORF">HHK36_010177</name>
</gene>
<sequence length="924" mass="101292">MIAAVACCSSDLHSSHTPASRVRARLGSLETMGFDLDPFDDILSEPANSNARAGAKFQPKAKLRPRRETPVTLPPSLPDATKENSASKSSNLHDPAKEEHITPSSNLPGATQSIRVDPAEEGLTHPVFSSADTSTIRPCSASATINDPSSQFLGTLEPLNNTEASHSGVLLSHGNKKSASVGPSFQLGVTREDMGSTDCPHSGVVASDSHRDWESGFEQSGAETADIFFELEYLEDFLSQPATANVSSASKFQPKTNMNSQQGNKLLASHPVTTDARGSIDVPEDSIPHPSYAKDFEEGPCLPVLSSVDTSTFREAEAFPGLDSLDIISETATASVRGTGKFRPKSKVQNKNEKPSTPAILPVAVESVSCPITSETGYVDESSLPVSPPGDLLDFSTMRFCDSAAPIVSTSKVPVTEELAHLAEASSSSAVVHDEVVGSWAVPKIPKVSSKSRKRKTTVSEETTRKVHSGKFDELSQRTQDEGPVSAAGEENGAGKSSRQLRKRIAARVPADELEDWTPENDGLHAESSNNSVLDEDGDNDDDDDDEYRGEDTSPKKRAPRKSKTHVVENEKPVRRRKKASEVPDQLNKEPPKKKFSHSSRRSKRRVDKVLLETPEDEINPQKLIIKDLILLAEAKERNKEAASLKKPYPNQRAESDPSMATRVRGCGARMNQTQQGKMMEMRQMIEQLAQFEENPFHGPVNLEQPERGGLEEQLVRALDLNGGGVRIEVPDFNGRMHAEDFLDWEATLENYIEWKPMAEDHERVSRIGRNKNTLNCTTTTANMRNSVVGQGVRSDSTVVRGHTNDTTNDRITIRTIGNYEGAYKAKEIAKNGVVGRFGSNSNRADIISTLHCYSCGERGHVSYACPHRQVNLVEGDNEEEEYVKPLYDQYQDNEEEVDLLAMQGESLVVQRVLTTPKLEEYEN</sequence>
<keyword evidence="1" id="KW-0863">Zinc-finger</keyword>
<evidence type="ECO:0000259" key="3">
    <source>
        <dbReference type="PROSITE" id="PS50158"/>
    </source>
</evidence>
<protein>
    <recommendedName>
        <fullName evidence="3">CCHC-type domain-containing protein</fullName>
    </recommendedName>
</protein>
<proteinExistence type="predicted"/>
<accession>A0A834ZDV7</accession>
<dbReference type="GO" id="GO:0008270">
    <property type="term" value="F:zinc ion binding"/>
    <property type="evidence" value="ECO:0007669"/>
    <property type="project" value="UniProtKB-KW"/>
</dbReference>
<feature type="compositionally biased region" description="Basic residues" evidence="2">
    <location>
        <begin position="594"/>
        <end position="607"/>
    </location>
</feature>
<feature type="compositionally biased region" description="Polar residues" evidence="2">
    <location>
        <begin position="83"/>
        <end position="92"/>
    </location>
</feature>
<dbReference type="GO" id="GO:0070898">
    <property type="term" value="P:RNA polymerase III preinitiation complex assembly"/>
    <property type="evidence" value="ECO:0007669"/>
    <property type="project" value="TreeGrafter"/>
</dbReference>
<dbReference type="GO" id="GO:0003676">
    <property type="term" value="F:nucleic acid binding"/>
    <property type="evidence" value="ECO:0007669"/>
    <property type="project" value="InterPro"/>
</dbReference>
<organism evidence="4 5">
    <name type="scientific">Tetracentron sinense</name>
    <name type="common">Spur-leaf</name>
    <dbReference type="NCBI Taxonomy" id="13715"/>
    <lineage>
        <taxon>Eukaryota</taxon>
        <taxon>Viridiplantae</taxon>
        <taxon>Streptophyta</taxon>
        <taxon>Embryophyta</taxon>
        <taxon>Tracheophyta</taxon>
        <taxon>Spermatophyta</taxon>
        <taxon>Magnoliopsida</taxon>
        <taxon>Trochodendrales</taxon>
        <taxon>Trochodendraceae</taxon>
        <taxon>Tetracentron</taxon>
    </lineage>
</organism>
<evidence type="ECO:0000313" key="5">
    <source>
        <dbReference type="Proteomes" id="UP000655225"/>
    </source>
</evidence>
<dbReference type="PANTHER" id="PTHR22929">
    <property type="entry name" value="RNA POLYMERASE III TRANSCRIPTION INITIATION FACTOR B"/>
    <property type="match status" value="1"/>
</dbReference>
<keyword evidence="1" id="KW-0862">Zinc</keyword>